<name>A0A7W7W8Z0_9ACTN</name>
<evidence type="ECO:0000313" key="1">
    <source>
        <dbReference type="EMBL" id="MBB4937500.1"/>
    </source>
</evidence>
<accession>A0A7W7W8Z0</accession>
<dbReference type="AlphaFoldDB" id="A0A7W7W8Z0"/>
<comment type="caution">
    <text evidence="1">The sequence shown here is derived from an EMBL/GenBank/DDBJ whole genome shotgun (WGS) entry which is preliminary data.</text>
</comment>
<protein>
    <submittedName>
        <fullName evidence="1">Uncharacterized protein</fullName>
    </submittedName>
</protein>
<dbReference type="Proteomes" id="UP000534286">
    <property type="component" value="Unassembled WGS sequence"/>
</dbReference>
<dbReference type="EMBL" id="JACHJU010000001">
    <property type="protein sequence ID" value="MBB4937500.1"/>
    <property type="molecule type" value="Genomic_DNA"/>
</dbReference>
<reference evidence="1 2" key="1">
    <citation type="submission" date="2020-08" db="EMBL/GenBank/DDBJ databases">
        <title>Sequencing the genomes of 1000 actinobacteria strains.</title>
        <authorList>
            <person name="Klenk H.-P."/>
        </authorList>
    </citation>
    <scope>NUCLEOTIDE SEQUENCE [LARGE SCALE GENOMIC DNA]</scope>
    <source>
        <strain evidence="1 2">DSM 43023</strain>
    </source>
</reference>
<keyword evidence="2" id="KW-1185">Reference proteome</keyword>
<evidence type="ECO:0000313" key="2">
    <source>
        <dbReference type="Proteomes" id="UP000534286"/>
    </source>
</evidence>
<proteinExistence type="predicted"/>
<sequence>MRKGPAAFSARRGAWSCSKPPPVVIRWPPWLALLMTFDNWIDPAVPSPRILLVLPAAYLVIGSARKGMGEPRVLALPLAVTLSDVLLVNAQVATVSVPFGQQCVAFR</sequence>
<gene>
    <name evidence="1" type="ORF">FHR32_001805</name>
</gene>
<organism evidence="1 2">
    <name type="scientific">Streptosporangium album</name>
    <dbReference type="NCBI Taxonomy" id="47479"/>
    <lineage>
        <taxon>Bacteria</taxon>
        <taxon>Bacillati</taxon>
        <taxon>Actinomycetota</taxon>
        <taxon>Actinomycetes</taxon>
        <taxon>Streptosporangiales</taxon>
        <taxon>Streptosporangiaceae</taxon>
        <taxon>Streptosporangium</taxon>
    </lineage>
</organism>